<name>A0A1E5IUS0_SHECO</name>
<dbReference type="STRING" id="23.BEL05_00275"/>
<feature type="chain" id="PRO_5009179170" description="Chalcone isomerase domain-containing protein" evidence="1">
    <location>
        <begin position="17"/>
        <end position="164"/>
    </location>
</feature>
<dbReference type="InterPro" id="IPR016087">
    <property type="entry name" value="Chalcone_isomerase"/>
</dbReference>
<feature type="signal peptide" evidence="1">
    <location>
        <begin position="1"/>
        <end position="16"/>
    </location>
</feature>
<evidence type="ECO:0000259" key="2">
    <source>
        <dbReference type="Pfam" id="PF16036"/>
    </source>
</evidence>
<sequence>MAKLLLIFLFSTGVSASTLTHLTKSGEGEMTYLFWTLYRAELFVSNSDTASFDAGDRALRIEYFKDIDKHALIEATAEQWQHLGYQATDIQRWMAPLTQIWPDVAPGDVLTLVVADNGLSHFYFGDNLLGVIEQPDFGEAFLSIWLSEKTSEPELRRQLLGLSQ</sequence>
<reference evidence="3 4" key="1">
    <citation type="submission" date="2016-07" db="EMBL/GenBank/DDBJ databases">
        <title>Whole-genome of two Shewanella species isolated from a digestive organ of sea cucumber Apostichopus japonicus Selenka 1867.</title>
        <authorList>
            <person name="Hong H.-H."/>
            <person name="Choi H."/>
            <person name="Cheon S."/>
            <person name="Oh J.-S."/>
            <person name="Lee H.-G."/>
            <person name="Park C."/>
        </authorList>
    </citation>
    <scope>NUCLEOTIDE SEQUENCE [LARGE SCALE GENOMIC DNA]</scope>
    <source>
        <strain evidence="3 4">CSB03KR</strain>
    </source>
</reference>
<dbReference type="AlphaFoldDB" id="A0A1E5IUS0"/>
<evidence type="ECO:0000313" key="3">
    <source>
        <dbReference type="EMBL" id="OEG73703.1"/>
    </source>
</evidence>
<dbReference type="Proteomes" id="UP000095230">
    <property type="component" value="Unassembled WGS sequence"/>
</dbReference>
<dbReference type="RefSeq" id="WP_069671286.1">
    <property type="nucleotide sequence ID" value="NZ_MCBT01000037.1"/>
</dbReference>
<evidence type="ECO:0000313" key="4">
    <source>
        <dbReference type="Proteomes" id="UP000095230"/>
    </source>
</evidence>
<feature type="domain" description="Chalcone isomerase" evidence="2">
    <location>
        <begin position="26"/>
        <end position="161"/>
    </location>
</feature>
<dbReference type="EMBL" id="MCBT01000037">
    <property type="protein sequence ID" value="OEG73703.1"/>
    <property type="molecule type" value="Genomic_DNA"/>
</dbReference>
<comment type="caution">
    <text evidence="3">The sequence shown here is derived from an EMBL/GenBank/DDBJ whole genome shotgun (WGS) entry which is preliminary data.</text>
</comment>
<evidence type="ECO:0000256" key="1">
    <source>
        <dbReference type="SAM" id="SignalP"/>
    </source>
</evidence>
<keyword evidence="1" id="KW-0732">Signal</keyword>
<protein>
    <recommendedName>
        <fullName evidence="2">Chalcone isomerase domain-containing protein</fullName>
    </recommendedName>
</protein>
<proteinExistence type="predicted"/>
<dbReference type="Pfam" id="PF16036">
    <property type="entry name" value="Chalcone_3"/>
    <property type="match status" value="1"/>
</dbReference>
<gene>
    <name evidence="3" type="ORF">BEL05_00275</name>
</gene>
<dbReference type="OrthoDB" id="8527419at2"/>
<accession>A0A1E5IUS0</accession>
<organism evidence="3 4">
    <name type="scientific">Shewanella colwelliana</name>
    <name type="common">Alteromonas colwelliana</name>
    <dbReference type="NCBI Taxonomy" id="23"/>
    <lineage>
        <taxon>Bacteria</taxon>
        <taxon>Pseudomonadati</taxon>
        <taxon>Pseudomonadota</taxon>
        <taxon>Gammaproteobacteria</taxon>
        <taxon>Alteromonadales</taxon>
        <taxon>Shewanellaceae</taxon>
        <taxon>Shewanella</taxon>
    </lineage>
</organism>